<accession>A0A285RPP4</accession>
<sequence length="41" mass="4674">MKKNPPVMAGFFVSDDPHMKRDRYWGGNEESCGVALKIMQC</sequence>
<dbReference type="AlphaFoldDB" id="A0A285RPP4"/>
<proteinExistence type="predicted"/>
<protein>
    <submittedName>
        <fullName evidence="1">Uncharacterized protein</fullName>
    </submittedName>
</protein>
<evidence type="ECO:0000313" key="1">
    <source>
        <dbReference type="EMBL" id="SOB96081.1"/>
    </source>
</evidence>
<dbReference type="EMBL" id="OBMM01000001">
    <property type="protein sequence ID" value="SOB96081.1"/>
    <property type="molecule type" value="Genomic_DNA"/>
</dbReference>
<evidence type="ECO:0000313" key="2">
    <source>
        <dbReference type="Proteomes" id="UP000219068"/>
    </source>
</evidence>
<gene>
    <name evidence="1" type="ORF">SAMN05428964_1011780</name>
</gene>
<name>A0A285RPP4_9PROT</name>
<organism evidence="1 2">
    <name type="scientific">Thalassospira xiamenensis</name>
    <dbReference type="NCBI Taxonomy" id="220697"/>
    <lineage>
        <taxon>Bacteria</taxon>
        <taxon>Pseudomonadati</taxon>
        <taxon>Pseudomonadota</taxon>
        <taxon>Alphaproteobacteria</taxon>
        <taxon>Rhodospirillales</taxon>
        <taxon>Thalassospiraceae</taxon>
        <taxon>Thalassospira</taxon>
    </lineage>
</organism>
<dbReference type="Proteomes" id="UP000219068">
    <property type="component" value="Unassembled WGS sequence"/>
</dbReference>
<reference evidence="1 2" key="1">
    <citation type="submission" date="2017-08" db="EMBL/GenBank/DDBJ databases">
        <authorList>
            <person name="de Groot N.N."/>
        </authorList>
    </citation>
    <scope>NUCLEOTIDE SEQUENCE [LARGE SCALE GENOMIC DNA]</scope>
    <source>
        <strain evidence="1 2">USBA 78</strain>
    </source>
</reference>